<reference evidence="1" key="1">
    <citation type="submission" date="2020-07" db="EMBL/GenBank/DDBJ databases">
        <title>Huge and variable diversity of episymbiotic CPR bacteria and DPANN archaea in groundwater ecosystems.</title>
        <authorList>
            <person name="He C.Y."/>
            <person name="Keren R."/>
            <person name="Whittaker M."/>
            <person name="Farag I.F."/>
            <person name="Doudna J."/>
            <person name="Cate J.H.D."/>
            <person name="Banfield J.F."/>
        </authorList>
    </citation>
    <scope>NUCLEOTIDE SEQUENCE</scope>
    <source>
        <strain evidence="1">NC_groundwater_1664_Pr3_B-0.1um_52_9</strain>
    </source>
</reference>
<evidence type="ECO:0000313" key="2">
    <source>
        <dbReference type="Proteomes" id="UP000807825"/>
    </source>
</evidence>
<comment type="caution">
    <text evidence="1">The sequence shown here is derived from an EMBL/GenBank/DDBJ whole genome shotgun (WGS) entry which is preliminary data.</text>
</comment>
<name>A0A9D6Z6F2_9BACT</name>
<protein>
    <submittedName>
        <fullName evidence="1">Uncharacterized protein</fullName>
    </submittedName>
</protein>
<dbReference type="Proteomes" id="UP000807825">
    <property type="component" value="Unassembled WGS sequence"/>
</dbReference>
<proteinExistence type="predicted"/>
<dbReference type="EMBL" id="JACRDE010000303">
    <property type="protein sequence ID" value="MBI5250066.1"/>
    <property type="molecule type" value="Genomic_DNA"/>
</dbReference>
<evidence type="ECO:0000313" key="1">
    <source>
        <dbReference type="EMBL" id="MBI5250066.1"/>
    </source>
</evidence>
<sequence length="114" mass="12612">MTETKDRCAGTLFSQIRGIFAGLGILGRDLVISHDGVSYRVSCDEKSFVVYRVNSDSGTKHHVPGWPVCMVSSDVIFEECSSPYIGRDHCACGLDLEKWLEIIRNHNARGLPSP</sequence>
<accession>A0A9D6Z6F2</accession>
<organism evidence="1 2">
    <name type="scientific">Desulfomonile tiedjei</name>
    <dbReference type="NCBI Taxonomy" id="2358"/>
    <lineage>
        <taxon>Bacteria</taxon>
        <taxon>Pseudomonadati</taxon>
        <taxon>Thermodesulfobacteriota</taxon>
        <taxon>Desulfomonilia</taxon>
        <taxon>Desulfomonilales</taxon>
        <taxon>Desulfomonilaceae</taxon>
        <taxon>Desulfomonile</taxon>
    </lineage>
</organism>
<gene>
    <name evidence="1" type="ORF">HY912_11290</name>
</gene>
<dbReference type="AlphaFoldDB" id="A0A9D6Z6F2"/>